<dbReference type="PANTHER" id="PTHR43163:SF3">
    <property type="entry name" value="PEPTIDE ABC TRANSPORTER PERMEASE PROTEIN"/>
    <property type="match status" value="1"/>
</dbReference>
<dbReference type="RefSeq" id="WP_285761732.1">
    <property type="nucleotide sequence ID" value="NZ_BSQG01000012.1"/>
</dbReference>
<dbReference type="Pfam" id="PF00528">
    <property type="entry name" value="BPD_transp_1"/>
    <property type="match status" value="1"/>
</dbReference>
<dbReference type="Pfam" id="PF19300">
    <property type="entry name" value="BPD_transp_1_N"/>
    <property type="match status" value="1"/>
</dbReference>
<evidence type="ECO:0000256" key="1">
    <source>
        <dbReference type="ARBA" id="ARBA00004651"/>
    </source>
</evidence>
<evidence type="ECO:0000256" key="2">
    <source>
        <dbReference type="ARBA" id="ARBA00022448"/>
    </source>
</evidence>
<dbReference type="EMBL" id="BSQG01000012">
    <property type="protein sequence ID" value="GLU50193.1"/>
    <property type="molecule type" value="Genomic_DNA"/>
</dbReference>
<feature type="transmembrane region" description="Helical" evidence="7">
    <location>
        <begin position="239"/>
        <end position="261"/>
    </location>
</feature>
<comment type="similarity">
    <text evidence="7">Belongs to the binding-protein-dependent transport system permease family.</text>
</comment>
<keyword evidence="6 7" id="KW-0472">Membrane</keyword>
<dbReference type="InterPro" id="IPR000515">
    <property type="entry name" value="MetI-like"/>
</dbReference>
<comment type="caution">
    <text evidence="9">The sequence shown here is derived from an EMBL/GenBank/DDBJ whole genome shotgun (WGS) entry which is preliminary data.</text>
</comment>
<keyword evidence="2 7" id="KW-0813">Transport</keyword>
<name>A0A9W6UL12_9ACTN</name>
<proteinExistence type="inferred from homology"/>
<dbReference type="InterPro" id="IPR045621">
    <property type="entry name" value="BPD_transp_1_N"/>
</dbReference>
<keyword evidence="5 7" id="KW-1133">Transmembrane helix</keyword>
<feature type="domain" description="ABC transmembrane type-1" evidence="8">
    <location>
        <begin position="97"/>
        <end position="304"/>
    </location>
</feature>
<dbReference type="PROSITE" id="PS50928">
    <property type="entry name" value="ABC_TM1"/>
    <property type="match status" value="1"/>
</dbReference>
<evidence type="ECO:0000256" key="4">
    <source>
        <dbReference type="ARBA" id="ARBA00022692"/>
    </source>
</evidence>
<feature type="transmembrane region" description="Helical" evidence="7">
    <location>
        <begin position="181"/>
        <end position="205"/>
    </location>
</feature>
<evidence type="ECO:0000256" key="6">
    <source>
        <dbReference type="ARBA" id="ARBA00023136"/>
    </source>
</evidence>
<evidence type="ECO:0000313" key="10">
    <source>
        <dbReference type="Proteomes" id="UP001165092"/>
    </source>
</evidence>
<gene>
    <name evidence="9" type="ORF">Nans01_45440</name>
</gene>
<feature type="transmembrane region" description="Helical" evidence="7">
    <location>
        <begin position="102"/>
        <end position="122"/>
    </location>
</feature>
<feature type="transmembrane region" description="Helical" evidence="7">
    <location>
        <begin position="281"/>
        <end position="307"/>
    </location>
</feature>
<sequence length="327" mass="33279">MTALRAFLTAIARALLLLLAVSAMVFVATELLPGDAAGARASNGATVEQVAALRAETGQDRPAWQRYTAWLGSLATGRLGTSLVNDRPVADAISQRLPASTALVVLALAFAGPLILVIGCWAGAGSRTRGTRTAVVTGLAAVPQVVLAAVLSALFAGALGWLPPVSLLPPGGSPLESPHLLILPVLSVALPTVVFGAGLLAGAVADTVRRPHAVDSRLRGTPTVLFFARDVVPFLLTPLARVVAISAGGLIAAATVVETLFGYPGLGSLLVTSVSARDTPVVQAVAMAAAAVVLGGLLLADVIAVLADPRRAPRPKRRAPRYLGVQP</sequence>
<accession>A0A9W6UL12</accession>
<evidence type="ECO:0000256" key="3">
    <source>
        <dbReference type="ARBA" id="ARBA00022475"/>
    </source>
</evidence>
<dbReference type="Proteomes" id="UP001165092">
    <property type="component" value="Unassembled WGS sequence"/>
</dbReference>
<feature type="transmembrane region" description="Helical" evidence="7">
    <location>
        <begin position="134"/>
        <end position="161"/>
    </location>
</feature>
<evidence type="ECO:0000313" key="9">
    <source>
        <dbReference type="EMBL" id="GLU50193.1"/>
    </source>
</evidence>
<keyword evidence="10" id="KW-1185">Reference proteome</keyword>
<evidence type="ECO:0000256" key="7">
    <source>
        <dbReference type="RuleBase" id="RU363032"/>
    </source>
</evidence>
<dbReference type="PANTHER" id="PTHR43163">
    <property type="entry name" value="DIPEPTIDE TRANSPORT SYSTEM PERMEASE PROTEIN DPPB-RELATED"/>
    <property type="match status" value="1"/>
</dbReference>
<keyword evidence="3" id="KW-1003">Cell membrane</keyword>
<organism evidence="9 10">
    <name type="scientific">Nocardiopsis ansamitocini</name>
    <dbReference type="NCBI Taxonomy" id="1670832"/>
    <lineage>
        <taxon>Bacteria</taxon>
        <taxon>Bacillati</taxon>
        <taxon>Actinomycetota</taxon>
        <taxon>Actinomycetes</taxon>
        <taxon>Streptosporangiales</taxon>
        <taxon>Nocardiopsidaceae</taxon>
        <taxon>Nocardiopsis</taxon>
    </lineage>
</organism>
<keyword evidence="4 7" id="KW-0812">Transmembrane</keyword>
<dbReference type="AlphaFoldDB" id="A0A9W6UL12"/>
<dbReference type="GO" id="GO:0055085">
    <property type="term" value="P:transmembrane transport"/>
    <property type="evidence" value="ECO:0007669"/>
    <property type="project" value="InterPro"/>
</dbReference>
<protein>
    <submittedName>
        <fullName evidence="9">ABC transporter permease</fullName>
    </submittedName>
</protein>
<reference evidence="9" key="1">
    <citation type="submission" date="2023-02" db="EMBL/GenBank/DDBJ databases">
        <title>Nocardiopsis ansamitocini NBRC 112285.</title>
        <authorList>
            <person name="Ichikawa N."/>
            <person name="Sato H."/>
            <person name="Tonouchi N."/>
        </authorList>
    </citation>
    <scope>NUCLEOTIDE SEQUENCE</scope>
    <source>
        <strain evidence="9">NBRC 112285</strain>
    </source>
</reference>
<evidence type="ECO:0000259" key="8">
    <source>
        <dbReference type="PROSITE" id="PS50928"/>
    </source>
</evidence>
<evidence type="ECO:0000256" key="5">
    <source>
        <dbReference type="ARBA" id="ARBA00022989"/>
    </source>
</evidence>
<dbReference type="GO" id="GO:0005886">
    <property type="term" value="C:plasma membrane"/>
    <property type="evidence" value="ECO:0007669"/>
    <property type="project" value="UniProtKB-SubCell"/>
</dbReference>
<comment type="subcellular location">
    <subcellularLocation>
        <location evidence="1 7">Cell membrane</location>
        <topology evidence="1 7">Multi-pass membrane protein</topology>
    </subcellularLocation>
</comment>